<feature type="compositionally biased region" description="Polar residues" evidence="1">
    <location>
        <begin position="58"/>
        <end position="71"/>
    </location>
</feature>
<gene>
    <name evidence="2" type="ORF">AOQ84DRAFT_358313</name>
</gene>
<evidence type="ECO:0000256" key="1">
    <source>
        <dbReference type="SAM" id="MobiDB-lite"/>
    </source>
</evidence>
<keyword evidence="3" id="KW-1185">Reference proteome</keyword>
<evidence type="ECO:0000313" key="3">
    <source>
        <dbReference type="Proteomes" id="UP000250140"/>
    </source>
</evidence>
<dbReference type="AlphaFoldDB" id="A0A8E2FDS4"/>
<accession>A0A8E2FDS4</accession>
<evidence type="ECO:0000313" key="2">
    <source>
        <dbReference type="EMBL" id="OCL15111.1"/>
    </source>
</evidence>
<dbReference type="OrthoDB" id="3872446at2759"/>
<organism evidence="2 3">
    <name type="scientific">Glonium stellatum</name>
    <dbReference type="NCBI Taxonomy" id="574774"/>
    <lineage>
        <taxon>Eukaryota</taxon>
        <taxon>Fungi</taxon>
        <taxon>Dikarya</taxon>
        <taxon>Ascomycota</taxon>
        <taxon>Pezizomycotina</taxon>
        <taxon>Dothideomycetes</taxon>
        <taxon>Pleosporomycetidae</taxon>
        <taxon>Gloniales</taxon>
        <taxon>Gloniaceae</taxon>
        <taxon>Glonium</taxon>
    </lineage>
</organism>
<feature type="region of interest" description="Disordered" evidence="1">
    <location>
        <begin position="1"/>
        <end position="105"/>
    </location>
</feature>
<protein>
    <submittedName>
        <fullName evidence="2">Uncharacterized protein</fullName>
    </submittedName>
</protein>
<name>A0A8E2FDS4_9PEZI</name>
<reference evidence="2 3" key="1">
    <citation type="journal article" date="2016" name="Nat. Commun.">
        <title>Ectomycorrhizal ecology is imprinted in the genome of the dominant symbiotic fungus Cenococcum geophilum.</title>
        <authorList>
            <consortium name="DOE Joint Genome Institute"/>
            <person name="Peter M."/>
            <person name="Kohler A."/>
            <person name="Ohm R.A."/>
            <person name="Kuo A."/>
            <person name="Krutzmann J."/>
            <person name="Morin E."/>
            <person name="Arend M."/>
            <person name="Barry K.W."/>
            <person name="Binder M."/>
            <person name="Choi C."/>
            <person name="Clum A."/>
            <person name="Copeland A."/>
            <person name="Grisel N."/>
            <person name="Haridas S."/>
            <person name="Kipfer T."/>
            <person name="LaButti K."/>
            <person name="Lindquist E."/>
            <person name="Lipzen A."/>
            <person name="Maire R."/>
            <person name="Meier B."/>
            <person name="Mihaltcheva S."/>
            <person name="Molinier V."/>
            <person name="Murat C."/>
            <person name="Poggeler S."/>
            <person name="Quandt C.A."/>
            <person name="Sperisen C."/>
            <person name="Tritt A."/>
            <person name="Tisserant E."/>
            <person name="Crous P.W."/>
            <person name="Henrissat B."/>
            <person name="Nehls U."/>
            <person name="Egli S."/>
            <person name="Spatafora J.W."/>
            <person name="Grigoriev I.V."/>
            <person name="Martin F.M."/>
        </authorList>
    </citation>
    <scope>NUCLEOTIDE SEQUENCE [LARGE SCALE GENOMIC DNA]</scope>
    <source>
        <strain evidence="2 3">CBS 207.34</strain>
    </source>
</reference>
<feature type="compositionally biased region" description="Acidic residues" evidence="1">
    <location>
        <begin position="1"/>
        <end position="20"/>
    </location>
</feature>
<dbReference type="EMBL" id="KV748485">
    <property type="protein sequence ID" value="OCL15111.1"/>
    <property type="molecule type" value="Genomic_DNA"/>
</dbReference>
<sequence>MTEPEDLDEDLFADLYEGDEVSSKPAPQSTTTIKPEPIPSDPVKQEAPEPISEAPLDLTQNRSNGMNGATTKNEDNDVKMNGASWEGSAGQHYDGGPVENDDNYGPIGIKEDGIVNSPVIGPIKLQHDLVNISRHIQA</sequence>
<dbReference type="Proteomes" id="UP000250140">
    <property type="component" value="Unassembled WGS sequence"/>
</dbReference>
<proteinExistence type="predicted"/>